<keyword evidence="3" id="KW-1185">Reference proteome</keyword>
<reference evidence="2 3" key="1">
    <citation type="submission" date="2023-07" db="EMBL/GenBank/DDBJ databases">
        <title>Sequencing the genomes of 1000 actinobacteria strains.</title>
        <authorList>
            <person name="Klenk H.-P."/>
        </authorList>
    </citation>
    <scope>NUCLEOTIDE SEQUENCE [LARGE SCALE GENOMIC DNA]</scope>
    <source>
        <strain evidence="2 3">DSM 41600</strain>
    </source>
</reference>
<feature type="chain" id="PRO_5045370324" evidence="1">
    <location>
        <begin position="20"/>
        <end position="55"/>
    </location>
</feature>
<gene>
    <name evidence="2" type="ORF">JOF35_001133</name>
</gene>
<proteinExistence type="predicted"/>
<organism evidence="2 3">
    <name type="scientific">Streptomyces demainii</name>
    <dbReference type="NCBI Taxonomy" id="588122"/>
    <lineage>
        <taxon>Bacteria</taxon>
        <taxon>Bacillati</taxon>
        <taxon>Actinomycetota</taxon>
        <taxon>Actinomycetes</taxon>
        <taxon>Kitasatosporales</taxon>
        <taxon>Streptomycetaceae</taxon>
        <taxon>Streptomyces</taxon>
    </lineage>
</organism>
<evidence type="ECO:0000256" key="1">
    <source>
        <dbReference type="SAM" id="SignalP"/>
    </source>
</evidence>
<evidence type="ECO:0000313" key="2">
    <source>
        <dbReference type="EMBL" id="MDP9608856.1"/>
    </source>
</evidence>
<accession>A0ABT9KN28</accession>
<dbReference type="Proteomes" id="UP001234880">
    <property type="component" value="Unassembled WGS sequence"/>
</dbReference>
<sequence length="55" mass="5674">MTTPVLSLLWALVTVSALAGLVAADPDEVRPAVHTATRLSPYVAVLALLCAWSAA</sequence>
<protein>
    <submittedName>
        <fullName evidence="2">Uncharacterized protein</fullName>
    </submittedName>
</protein>
<dbReference type="RefSeq" id="WP_307110187.1">
    <property type="nucleotide sequence ID" value="NZ_JAURUE010000001.1"/>
</dbReference>
<evidence type="ECO:0000313" key="3">
    <source>
        <dbReference type="Proteomes" id="UP001234880"/>
    </source>
</evidence>
<dbReference type="EMBL" id="JAURUE010000001">
    <property type="protein sequence ID" value="MDP9608856.1"/>
    <property type="molecule type" value="Genomic_DNA"/>
</dbReference>
<feature type="signal peptide" evidence="1">
    <location>
        <begin position="1"/>
        <end position="19"/>
    </location>
</feature>
<keyword evidence="1" id="KW-0732">Signal</keyword>
<name>A0ABT9KN28_9ACTN</name>
<comment type="caution">
    <text evidence="2">The sequence shown here is derived from an EMBL/GenBank/DDBJ whole genome shotgun (WGS) entry which is preliminary data.</text>
</comment>